<dbReference type="Proteomes" id="UP000811246">
    <property type="component" value="Unassembled WGS sequence"/>
</dbReference>
<evidence type="ECO:0000313" key="3">
    <source>
        <dbReference type="Proteomes" id="UP000811246"/>
    </source>
</evidence>
<reference evidence="2" key="1">
    <citation type="submission" date="2021-01" db="EMBL/GenBank/DDBJ databases">
        <authorList>
            <person name="Lovell J.T."/>
            <person name="Bentley N."/>
            <person name="Bhattarai G."/>
            <person name="Jenkins J.W."/>
            <person name="Sreedasyam A."/>
            <person name="Alarcon Y."/>
            <person name="Bock C."/>
            <person name="Boston L."/>
            <person name="Carlson J."/>
            <person name="Cervantes K."/>
            <person name="Clermont K."/>
            <person name="Krom N."/>
            <person name="Kubenka K."/>
            <person name="Mamidi S."/>
            <person name="Mattison C."/>
            <person name="Monteros M."/>
            <person name="Pisani C."/>
            <person name="Plott C."/>
            <person name="Rajasekar S."/>
            <person name="Rhein H.S."/>
            <person name="Rohla C."/>
            <person name="Song M."/>
            <person name="Hilaire R.S."/>
            <person name="Shu S."/>
            <person name="Wells L."/>
            <person name="Wang X."/>
            <person name="Webber J."/>
            <person name="Heerema R.J."/>
            <person name="Klein P."/>
            <person name="Conner P."/>
            <person name="Grauke L."/>
            <person name="Grimwood J."/>
            <person name="Schmutz J."/>
            <person name="Randall J.J."/>
        </authorList>
    </citation>
    <scope>NUCLEOTIDE SEQUENCE</scope>
    <source>
        <tissue evidence="2">Leaf</tissue>
    </source>
</reference>
<evidence type="ECO:0000256" key="1">
    <source>
        <dbReference type="SAM" id="SignalP"/>
    </source>
</evidence>
<sequence length="50" mass="5863">MMNLIQVSSRCLNWGLVLMVLLLEPNIELSHNQDYRAMRRCEAHLPLVKL</sequence>
<keyword evidence="1" id="KW-0732">Signal</keyword>
<proteinExistence type="predicted"/>
<name>A0A921ZYY1_CARIL</name>
<accession>A0A921ZYY1</accession>
<feature type="chain" id="PRO_5036759058" evidence="1">
    <location>
        <begin position="30"/>
        <end position="50"/>
    </location>
</feature>
<organism evidence="2 3">
    <name type="scientific">Carya illinoinensis</name>
    <name type="common">Pecan</name>
    <dbReference type="NCBI Taxonomy" id="32201"/>
    <lineage>
        <taxon>Eukaryota</taxon>
        <taxon>Viridiplantae</taxon>
        <taxon>Streptophyta</taxon>
        <taxon>Embryophyta</taxon>
        <taxon>Tracheophyta</taxon>
        <taxon>Spermatophyta</taxon>
        <taxon>Magnoliopsida</taxon>
        <taxon>eudicotyledons</taxon>
        <taxon>Gunneridae</taxon>
        <taxon>Pentapetalae</taxon>
        <taxon>rosids</taxon>
        <taxon>fabids</taxon>
        <taxon>Fagales</taxon>
        <taxon>Juglandaceae</taxon>
        <taxon>Carya</taxon>
    </lineage>
</organism>
<dbReference type="EMBL" id="MU228865">
    <property type="protein sequence ID" value="KAG6621474.1"/>
    <property type="molecule type" value="Genomic_DNA"/>
</dbReference>
<comment type="caution">
    <text evidence="2">The sequence shown here is derived from an EMBL/GenBank/DDBJ whole genome shotgun (WGS) entry which is preliminary data.</text>
</comment>
<feature type="signal peptide" evidence="1">
    <location>
        <begin position="1"/>
        <end position="29"/>
    </location>
</feature>
<dbReference type="AlphaFoldDB" id="A0A921ZYY1"/>
<protein>
    <submittedName>
        <fullName evidence="2">Uncharacterized protein</fullName>
    </submittedName>
</protein>
<gene>
    <name evidence="2" type="ORF">I3842_Q026300</name>
</gene>
<evidence type="ECO:0000313" key="2">
    <source>
        <dbReference type="EMBL" id="KAG6621474.1"/>
    </source>
</evidence>